<dbReference type="InterPro" id="IPR052446">
    <property type="entry name" value="B-cell_PI3K-Signaling_Adptrs"/>
</dbReference>
<feature type="compositionally biased region" description="Pro residues" evidence="2">
    <location>
        <begin position="801"/>
        <end position="825"/>
    </location>
</feature>
<evidence type="ECO:0000256" key="2">
    <source>
        <dbReference type="SAM" id="MobiDB-lite"/>
    </source>
</evidence>
<accession>A0ABU7EID2</accession>
<organism evidence="4 5">
    <name type="scientific">Characodon lateralis</name>
    <dbReference type="NCBI Taxonomy" id="208331"/>
    <lineage>
        <taxon>Eukaryota</taxon>
        <taxon>Metazoa</taxon>
        <taxon>Chordata</taxon>
        <taxon>Craniata</taxon>
        <taxon>Vertebrata</taxon>
        <taxon>Euteleostomi</taxon>
        <taxon>Actinopterygii</taxon>
        <taxon>Neopterygii</taxon>
        <taxon>Teleostei</taxon>
        <taxon>Neoteleostei</taxon>
        <taxon>Acanthomorphata</taxon>
        <taxon>Ovalentaria</taxon>
        <taxon>Atherinomorphae</taxon>
        <taxon>Cyprinodontiformes</taxon>
        <taxon>Goodeidae</taxon>
        <taxon>Characodon</taxon>
    </lineage>
</organism>
<feature type="compositionally biased region" description="Pro residues" evidence="2">
    <location>
        <begin position="857"/>
        <end position="866"/>
    </location>
</feature>
<feature type="domain" description="DBB" evidence="3">
    <location>
        <begin position="227"/>
        <end position="363"/>
    </location>
</feature>
<proteinExistence type="predicted"/>
<feature type="region of interest" description="Disordered" evidence="2">
    <location>
        <begin position="745"/>
        <end position="866"/>
    </location>
</feature>
<evidence type="ECO:0000313" key="5">
    <source>
        <dbReference type="Proteomes" id="UP001352852"/>
    </source>
</evidence>
<dbReference type="PANTHER" id="PTHR16267:SF12">
    <property type="entry name" value="PHOSPHOINOSITIDE 3-KINASE ADAPTER PROTEIN 1"/>
    <property type="match status" value="1"/>
</dbReference>
<reference evidence="4 5" key="1">
    <citation type="submission" date="2021-06" db="EMBL/GenBank/DDBJ databases">
        <authorList>
            <person name="Palmer J.M."/>
        </authorList>
    </citation>
    <scope>NUCLEOTIDE SEQUENCE [LARGE SCALE GENOMIC DNA]</scope>
    <source>
        <strain evidence="4 5">CL_MEX2019</strain>
        <tissue evidence="4">Muscle</tissue>
    </source>
</reference>
<dbReference type="InterPro" id="IPR035897">
    <property type="entry name" value="Toll_tir_struct_dom_sf"/>
</dbReference>
<evidence type="ECO:0000313" key="4">
    <source>
        <dbReference type="EMBL" id="MED6286939.1"/>
    </source>
</evidence>
<keyword evidence="1" id="KW-0597">Phosphoprotein</keyword>
<dbReference type="InterPro" id="IPR041340">
    <property type="entry name" value="PIK3AP1_TIR"/>
</dbReference>
<comment type="caution">
    <text evidence="4">The sequence shown here is derived from an EMBL/GenBank/DDBJ whole genome shotgun (WGS) entry which is preliminary data.</text>
</comment>
<evidence type="ECO:0000256" key="1">
    <source>
        <dbReference type="ARBA" id="ARBA00022553"/>
    </source>
</evidence>
<dbReference type="Pfam" id="PF18567">
    <property type="entry name" value="TIR_3"/>
    <property type="match status" value="1"/>
</dbReference>
<feature type="compositionally biased region" description="Polar residues" evidence="2">
    <location>
        <begin position="781"/>
        <end position="790"/>
    </location>
</feature>
<dbReference type="InterPro" id="IPR017893">
    <property type="entry name" value="DBB_domain"/>
</dbReference>
<feature type="compositionally biased region" description="Low complexity" evidence="2">
    <location>
        <begin position="764"/>
        <end position="780"/>
    </location>
</feature>
<evidence type="ECO:0000259" key="3">
    <source>
        <dbReference type="PROSITE" id="PS51376"/>
    </source>
</evidence>
<feature type="region of interest" description="Disordered" evidence="2">
    <location>
        <begin position="179"/>
        <end position="198"/>
    </location>
</feature>
<dbReference type="Proteomes" id="UP001352852">
    <property type="component" value="Unassembled WGS sequence"/>
</dbReference>
<dbReference type="SMART" id="SM01282">
    <property type="entry name" value="DBB"/>
    <property type="match status" value="1"/>
</dbReference>
<dbReference type="EMBL" id="JAHUTJ010058127">
    <property type="protein sequence ID" value="MED6286939.1"/>
    <property type="molecule type" value="Genomic_DNA"/>
</dbReference>
<name>A0ABU7EID2_9TELE</name>
<protein>
    <recommendedName>
        <fullName evidence="3">DBB domain-containing protein</fullName>
    </recommendedName>
</protein>
<dbReference type="Gene3D" id="3.40.50.10140">
    <property type="entry name" value="Toll/interleukin-1 receptor homology (TIR) domain"/>
    <property type="match status" value="1"/>
</dbReference>
<dbReference type="PROSITE" id="PS51376">
    <property type="entry name" value="DBB"/>
    <property type="match status" value="1"/>
</dbReference>
<keyword evidence="5" id="KW-1185">Reference proteome</keyword>
<dbReference type="Pfam" id="PF14545">
    <property type="entry name" value="DBB"/>
    <property type="match status" value="1"/>
</dbReference>
<gene>
    <name evidence="4" type="ORF">CHARACLAT_011274</name>
</gene>
<sequence length="866" mass="96991">MEELNSGTESATSESSSAFELLILHTDEAQEWAAYLQQILKSSKHFHRGSVLLYAVSSADQLHGYDFEDFQSCKCIVVIFTGVFLGILCDPELHGAVQRLLYPPHKVVALLCGVSEDDVSTECFMDWPSWRKIFADDEPVVYVSTILESIADSRQAEAELGRLLPAAELHITATCPLSSENPTAGESEEMLSEEPTQTFLKEEERLGRENSAREEMSSPTQLTCLSVQPNRVQCGDQETLFIIFKSRVAYGSTLEVEFSPENAASKRVLASVENECTISVSAPEMPVGVTSLTLHADGSQVSLSPVTYYTSMGEVSRYLSKAADPVNFICQAFDLTCNATESVDTLLTDSFNSKMPPSGLQLFGIKQIEEDNMSAYQRNEELPTLLHFAAKYGLKKLTSTLLRCPGALQAYSVMNKDGDYPNTLAEKSGFHNLRHFMDEFVETADMLQSHLEDNINLENEAEIYEPMSNSSQDMMMKYSGCSEDIYESMLGIDPECAEDLYEVMTAVDENPEEAMLRKFFQAKPHTSEVQVNSQHLKTEINETNIRNNFDEIEEEEEDPYNISPEDIYDTVDTNCTYNPALLNRPPAPIPRPEADAEPEKPVTYISKVFSDSRTSNRNSVDNGCCAARPVTEAPTSTYDPYGGMKTPGQRQLICLQERVKVGEITVDEAVQEFKAWQFDHERRANSLRYQQDNLKKLRESITRRHKEREKTGKEIDYEITAPLQRNLIWTSNVTLECDVYESAPRLSAQPPPAAQPIKRGNWKTGSTSSTSSTESNRLSTHSNFSLSSGTEPEFEDAVEILPPPPRPPRPSDPQPVIPPPRLPPRIPERVPEIAQERYISCPTRALPQRPGPRQTNPAPPVPRRLR</sequence>
<feature type="compositionally biased region" description="Basic and acidic residues" evidence="2">
    <location>
        <begin position="826"/>
        <end position="835"/>
    </location>
</feature>
<dbReference type="PANTHER" id="PTHR16267">
    <property type="entry name" value="BANK1/PIK3AP1 FAMILY MEMBER"/>
    <property type="match status" value="1"/>
</dbReference>